<evidence type="ECO:0000313" key="2">
    <source>
        <dbReference type="EMBL" id="KIL52602.1"/>
    </source>
</evidence>
<dbReference type="PATRIC" id="fig|135826.4.peg.625"/>
<sequence length="89" mass="10585">MRKKRSRSSGEGMISLIFTIIYIGYWWFVLQEIFQGASHFIYISIIPFIGLMFLHSLASKWHERRREKQLVMSVEKSIARYKDRIKTGA</sequence>
<comment type="caution">
    <text evidence="2">The sequence shown here is derived from an EMBL/GenBank/DDBJ whole genome shotgun (WGS) entry which is preliminary data.</text>
</comment>
<keyword evidence="1" id="KW-0472">Membrane</keyword>
<evidence type="ECO:0000313" key="3">
    <source>
        <dbReference type="Proteomes" id="UP000031950"/>
    </source>
</evidence>
<keyword evidence="1" id="KW-1133">Transmembrane helix</keyword>
<protein>
    <submittedName>
        <fullName evidence="2">Uncharacterized protein</fullName>
    </submittedName>
</protein>
<dbReference type="RefSeq" id="WP_041121306.1">
    <property type="nucleotide sequence ID" value="NZ_JXRQ01000011.1"/>
</dbReference>
<feature type="transmembrane region" description="Helical" evidence="1">
    <location>
        <begin position="40"/>
        <end position="58"/>
    </location>
</feature>
<dbReference type="Proteomes" id="UP000031950">
    <property type="component" value="Unassembled WGS sequence"/>
</dbReference>
<proteinExistence type="predicted"/>
<gene>
    <name evidence="2" type="ORF">KP77_06290</name>
</gene>
<dbReference type="OrthoDB" id="2453290at2"/>
<organism evidence="2 3">
    <name type="scientific">Jeotgalibacillus alimentarius</name>
    <dbReference type="NCBI Taxonomy" id="135826"/>
    <lineage>
        <taxon>Bacteria</taxon>
        <taxon>Bacillati</taxon>
        <taxon>Bacillota</taxon>
        <taxon>Bacilli</taxon>
        <taxon>Bacillales</taxon>
        <taxon>Caryophanaceae</taxon>
        <taxon>Jeotgalibacillus</taxon>
    </lineage>
</organism>
<dbReference type="EMBL" id="JXRQ01000011">
    <property type="protein sequence ID" value="KIL52602.1"/>
    <property type="molecule type" value="Genomic_DNA"/>
</dbReference>
<dbReference type="AlphaFoldDB" id="A0A0C2VUM2"/>
<accession>A0A0C2VUM2</accession>
<keyword evidence="1" id="KW-0812">Transmembrane</keyword>
<feature type="transmembrane region" description="Helical" evidence="1">
    <location>
        <begin position="12"/>
        <end position="28"/>
    </location>
</feature>
<reference evidence="2 3" key="1">
    <citation type="submission" date="2015-01" db="EMBL/GenBank/DDBJ databases">
        <title>Genome sequence of Jeotgalibacillus alimentarius.</title>
        <authorList>
            <person name="Goh K.M."/>
            <person name="Chan K.-G."/>
            <person name="Yaakop A.S."/>
            <person name="Ee R."/>
            <person name="Gan H.M."/>
            <person name="Chan C.S."/>
        </authorList>
    </citation>
    <scope>NUCLEOTIDE SEQUENCE [LARGE SCALE GENOMIC DNA]</scope>
    <source>
        <strain evidence="2 3">YKJ-13</strain>
    </source>
</reference>
<evidence type="ECO:0000256" key="1">
    <source>
        <dbReference type="SAM" id="Phobius"/>
    </source>
</evidence>
<keyword evidence="3" id="KW-1185">Reference proteome</keyword>
<name>A0A0C2VUM2_9BACL</name>